<dbReference type="InterPro" id="IPR008929">
    <property type="entry name" value="Chondroitin_lyas"/>
</dbReference>
<feature type="domain" description="Heparinase II/III-like C-terminal" evidence="2">
    <location>
        <begin position="328"/>
        <end position="568"/>
    </location>
</feature>
<keyword evidence="4" id="KW-1185">Reference proteome</keyword>
<dbReference type="Proteomes" id="UP000244162">
    <property type="component" value="Unassembled WGS sequence"/>
</dbReference>
<dbReference type="OrthoDB" id="9787373at2"/>
<reference evidence="3 4" key="1">
    <citation type="submission" date="2017-09" db="EMBL/GenBank/DDBJ databases">
        <title>Sphingomonas panjinensis sp.nov., isolated from oil-contaminated soil.</title>
        <authorList>
            <person name="Wang L."/>
            <person name="Chen L."/>
        </authorList>
    </citation>
    <scope>NUCLEOTIDE SEQUENCE [LARGE SCALE GENOMIC DNA]</scope>
    <source>
        <strain evidence="3 4">FW-11</strain>
    </source>
</reference>
<evidence type="ECO:0000259" key="2">
    <source>
        <dbReference type="Pfam" id="PF07940"/>
    </source>
</evidence>
<evidence type="ECO:0000313" key="3">
    <source>
        <dbReference type="EMBL" id="PTQ13401.1"/>
    </source>
</evidence>
<comment type="caution">
    <text evidence="3">The sequence shown here is derived from an EMBL/GenBank/DDBJ whole genome shotgun (WGS) entry which is preliminary data.</text>
</comment>
<sequence>MNAAGPNEPADGIEPGKRLIRLEGDKGLSLTERLAQRFHRFAWRTPFHALRLRGRHPLKLLGVPKDPIPGDEQIGRQILAGQIVHRGEALDITTLDLSGTTLSPALADHLQSFAWLRDLAAAASYKEGAPVAEAVMRKWLSAHARQVTEAAWRPDLWGRRILFWTAHAPLILSSGDLVYRSAVLNALARGARHLDRSADKAPQGLPRIAAWAGTIAAGLLIPNGDMRLAMAEEGIARALALSLYEDGGLANRSPLGQLELIELLAQLRAVYDMAGRDLPDVLARALATAVPALLGVALGDGSLSSWQGSGPVPGARIEAAVAASGIRARPLRQARDWGYQSLSRGQTRLVLDAAPPPVTRLATGGCASTLAFELSDGPHRLIVNCGTPAGAGLPPEFAAALRTTAAHSTLIVADSNSTAIHPDGSLGRGVAQVELDRKELESASRIEAAHDGYVRRYGFLHRRTLTLSADGRELAGEDLLLPAGRRRKPSTGFAVRFHLAPGIAISETQDGLGALLRLAHGAFWQFRCRGGTLAIEDSVWIDATGRPHPTSQLVISGEAVAGGTTINWLLRRAA</sequence>
<name>A0A2T5G2R0_9SPHN</name>
<dbReference type="InterPro" id="IPR012480">
    <property type="entry name" value="Hepar_II_III_C"/>
</dbReference>
<dbReference type="Gene3D" id="2.70.98.70">
    <property type="match status" value="1"/>
</dbReference>
<dbReference type="AlphaFoldDB" id="A0A2T5G2R0"/>
<comment type="subcellular location">
    <subcellularLocation>
        <location evidence="1">Cell envelope</location>
    </subcellularLocation>
</comment>
<evidence type="ECO:0000256" key="1">
    <source>
        <dbReference type="ARBA" id="ARBA00004196"/>
    </source>
</evidence>
<dbReference type="GO" id="GO:0030313">
    <property type="term" value="C:cell envelope"/>
    <property type="evidence" value="ECO:0007669"/>
    <property type="project" value="UniProtKB-SubCell"/>
</dbReference>
<dbReference type="EMBL" id="NWBU01000004">
    <property type="protein sequence ID" value="PTQ13401.1"/>
    <property type="molecule type" value="Genomic_DNA"/>
</dbReference>
<evidence type="ECO:0000313" key="4">
    <source>
        <dbReference type="Proteomes" id="UP000244162"/>
    </source>
</evidence>
<dbReference type="Pfam" id="PF07940">
    <property type="entry name" value="Hepar_II_III_C"/>
    <property type="match status" value="1"/>
</dbReference>
<dbReference type="Gene3D" id="1.50.10.100">
    <property type="entry name" value="Chondroitin AC/alginate lyase"/>
    <property type="match status" value="1"/>
</dbReference>
<proteinExistence type="predicted"/>
<accession>A0A2T5G2R0</accession>
<dbReference type="GO" id="GO:0016829">
    <property type="term" value="F:lyase activity"/>
    <property type="evidence" value="ECO:0007669"/>
    <property type="project" value="InterPro"/>
</dbReference>
<dbReference type="RefSeq" id="WP_107966633.1">
    <property type="nucleotide sequence ID" value="NZ_NWBU01000004.1"/>
</dbReference>
<organism evidence="3 4">
    <name type="scientific">Sphingomonas oleivorans</name>
    <dbReference type="NCBI Taxonomy" id="1735121"/>
    <lineage>
        <taxon>Bacteria</taxon>
        <taxon>Pseudomonadati</taxon>
        <taxon>Pseudomonadota</taxon>
        <taxon>Alphaproteobacteria</taxon>
        <taxon>Sphingomonadales</taxon>
        <taxon>Sphingomonadaceae</taxon>
        <taxon>Sphingomonas</taxon>
    </lineage>
</organism>
<protein>
    <submittedName>
        <fullName evidence="3">Heparinase</fullName>
    </submittedName>
</protein>
<gene>
    <name evidence="3" type="ORF">CLG96_04710</name>
</gene>